<dbReference type="SMART" id="SM00635">
    <property type="entry name" value="BID_2"/>
    <property type="match status" value="1"/>
</dbReference>
<dbReference type="PROSITE" id="PS51841">
    <property type="entry name" value="LTD"/>
    <property type="match status" value="1"/>
</dbReference>
<dbReference type="AlphaFoldDB" id="A0A9J6ZCV9"/>
<dbReference type="PANTHER" id="PTHR46928:SF1">
    <property type="entry name" value="MESENCHYME-SPECIFIC CELL SURFACE GLYCOPROTEIN"/>
    <property type="match status" value="1"/>
</dbReference>
<evidence type="ECO:0000313" key="3">
    <source>
        <dbReference type="EMBL" id="URN93852.1"/>
    </source>
</evidence>
<dbReference type="InterPro" id="IPR052956">
    <property type="entry name" value="Mesenchyme-surface_protein"/>
</dbReference>
<accession>A0A9J6ZCV9</accession>
<dbReference type="Proteomes" id="UP001056756">
    <property type="component" value="Chromosome"/>
</dbReference>
<dbReference type="InterPro" id="IPR036415">
    <property type="entry name" value="Lamin_tail_dom_sf"/>
</dbReference>
<organism evidence="3 4">
    <name type="scientific">Candidatus Pristimantibacillus lignocellulolyticus</name>
    <dbReference type="NCBI Taxonomy" id="2994561"/>
    <lineage>
        <taxon>Bacteria</taxon>
        <taxon>Bacillati</taxon>
        <taxon>Bacillota</taxon>
        <taxon>Bacilli</taxon>
        <taxon>Bacillales</taxon>
        <taxon>Paenibacillaceae</taxon>
        <taxon>Candidatus Pristimantibacillus</taxon>
    </lineage>
</organism>
<dbReference type="Pfam" id="PF02368">
    <property type="entry name" value="Big_2"/>
    <property type="match status" value="1"/>
</dbReference>
<dbReference type="InterPro" id="IPR055188">
    <property type="entry name" value="Choice_anch_I"/>
</dbReference>
<dbReference type="Pfam" id="PF00932">
    <property type="entry name" value="LTD"/>
    <property type="match status" value="1"/>
</dbReference>
<proteinExistence type="predicted"/>
<feature type="domain" description="SLH" evidence="1">
    <location>
        <begin position="1033"/>
        <end position="1093"/>
    </location>
</feature>
<evidence type="ECO:0000313" key="4">
    <source>
        <dbReference type="Proteomes" id="UP001056756"/>
    </source>
</evidence>
<dbReference type="PROSITE" id="PS51272">
    <property type="entry name" value="SLH"/>
    <property type="match status" value="3"/>
</dbReference>
<dbReference type="InterPro" id="IPR003343">
    <property type="entry name" value="Big_2"/>
</dbReference>
<evidence type="ECO:0000259" key="2">
    <source>
        <dbReference type="PROSITE" id="PS51841"/>
    </source>
</evidence>
<reference evidence="3" key="1">
    <citation type="submission" date="2022-05" db="EMBL/GenBank/DDBJ databases">
        <title>Novel bacterial taxa in a minimal lignocellulolytic consortium and its capacity to transform plastics disclosed by genome-resolved metagenomics.</title>
        <authorList>
            <person name="Rodriguez C.A.D."/>
            <person name="Diaz-Garcia L."/>
            <person name="Herrera K."/>
            <person name="Tarazona N.A."/>
            <person name="Sproer C."/>
            <person name="Overmann J."/>
            <person name="Jimenez D.J."/>
        </authorList>
    </citation>
    <scope>NUCLEOTIDE SEQUENCE</scope>
    <source>
        <strain evidence="3">MAG5</strain>
    </source>
</reference>
<dbReference type="PANTHER" id="PTHR46928">
    <property type="entry name" value="MESENCHYME-SPECIFIC CELL SURFACE GLYCOPROTEIN"/>
    <property type="match status" value="1"/>
</dbReference>
<dbReference type="InterPro" id="IPR001119">
    <property type="entry name" value="SLH_dom"/>
</dbReference>
<dbReference type="InterPro" id="IPR011044">
    <property type="entry name" value="Quino_amine_DH_bsu"/>
</dbReference>
<dbReference type="KEGG" id="plig:NAG76_18790"/>
<dbReference type="Pfam" id="PF22494">
    <property type="entry name" value="choice_anch_I"/>
    <property type="match status" value="1"/>
</dbReference>
<dbReference type="Gene3D" id="2.60.40.1080">
    <property type="match status" value="1"/>
</dbReference>
<dbReference type="InterPro" id="IPR008964">
    <property type="entry name" value="Invasin/intimin_cell_adhesion"/>
</dbReference>
<dbReference type="Gene3D" id="2.130.10.10">
    <property type="entry name" value="YVTN repeat-like/Quinoprotein amine dehydrogenase"/>
    <property type="match status" value="1"/>
</dbReference>
<gene>
    <name evidence="3" type="ORF">NAG76_18790</name>
</gene>
<sequence length="1222" mass="131632">MGIIQGFKKVTSGLIIASIVSTTLVPAVTTTYAQALATLGTPYNQAGQYDVTVPHIVIQQIYGAGLKTATDSLFSHGFIELYNPTNDAVDLNDWSLQYSDRGTNATTGATNAWEMYPLEGIIPAHSSYLIVGKATGAEAKTLVKDLTDKADHSIDRFINNKGLKVALVHNTTVLTETNPFDTKQAGYVDLVGTGSNDSGSDIDGYETAYPSGDLEGTSKKKAIIRKLGKDNDNNKNDFVQVDYSSISSSLLAEVAPRGTKDGAWTPAYPPVEEEKPEIPTDSNLGDPLLDSIKINKISEYKVGVTNEDGGVAEIVKYNKDNGKFYLVNGSTNPPSLEIVSLTADESLTREKSIDVQQLAEHDGFLYGDLTSVNVNTVVKEVVVSVAEQASDKAGKVLVLDYDGKLLREYKVGIQPDMITRTTDGKFIMTANEGEPRDAGIDPKGSISIIDTTTGNVKNLYFDNPSLIDDNVIIRGATDANGMITTLGSKADALHDLEPEYITISEDGSYAYVALQENNAIATISMETQSIISVKGLGYKDLSIASNALDVVKDDKILLENVPFKGIYMPDGIASHTINGINYIFTANEGDATGWDNRSNESKVSDLKATLVPESAAAQLLASTKTYDKLEAASGMPNDSIYLYGARSFSIWNGSTMTQVYDSGNEFERVVGQRLPQYFNVSNSNTTLDSRSTKKGPEPEDVKVGKVGSQVLAFIGFERVGGIAVYNVTDPSNAHFVNYTNTRDYTKGLDTDSAPEGLEFISAADSPTGKPILLVAHEVGGTVAVYELDVTTYSFKAENYSYQQGSTVSLVDQLEGVSDMATDVIWASSNTNIATVDSKGAIVLLKAGNVTISATSLDGYSEAKTTIEVKPNNNYVNPGSGETSAENNTPKVVNDSANHRSVATASFNALRSTTGTSIQIITNEGTIVIDKHVLADLQEQLKLTGKEKLEITIASGDAGLITVTSKVEGKEVTLPLELSLPYSLPTASSNVAGLVIYKQLADGTLVEIEASEYDTTKQQIKLSDIENGKYIIVYTALSFQDVQGSDAITAIQYMLARGWINGISEQSFDSKGELSRAQLVAILARIAGADEQQSSSTKFTDVNSNAYYANGLNWAVNQQIVTGLSATQFGPQQQITREQMAVFMYRFMTQQGIVTPATSNNSIKFEDNDQISTYSQEAIQYLAEQGIIQGYATSSGNVAFKPQQALTREEGMLLLYRMMQMGK</sequence>
<protein>
    <submittedName>
        <fullName evidence="3">Choice-of-anchor I family protein</fullName>
    </submittedName>
</protein>
<name>A0A9J6ZCV9_9BACL</name>
<feature type="domain" description="SLH" evidence="1">
    <location>
        <begin position="1161"/>
        <end position="1222"/>
    </location>
</feature>
<feature type="domain" description="LTD" evidence="2">
    <location>
        <begin position="30"/>
        <end position="211"/>
    </location>
</feature>
<dbReference type="SUPFAM" id="SSF49373">
    <property type="entry name" value="Invasin/intimin cell-adhesion fragments"/>
    <property type="match status" value="1"/>
</dbReference>
<dbReference type="Pfam" id="PF00395">
    <property type="entry name" value="SLH"/>
    <property type="match status" value="2"/>
</dbReference>
<dbReference type="EMBL" id="CP097899">
    <property type="protein sequence ID" value="URN93852.1"/>
    <property type="molecule type" value="Genomic_DNA"/>
</dbReference>
<dbReference type="SUPFAM" id="SSF74853">
    <property type="entry name" value="Lamin A/C globular tail domain"/>
    <property type="match status" value="1"/>
</dbReference>
<dbReference type="SUPFAM" id="SSF50969">
    <property type="entry name" value="YVTN repeat-like/Quinoprotein amine dehydrogenase"/>
    <property type="match status" value="1"/>
</dbReference>
<evidence type="ECO:0000259" key="1">
    <source>
        <dbReference type="PROSITE" id="PS51272"/>
    </source>
</evidence>
<dbReference type="InterPro" id="IPR001322">
    <property type="entry name" value="Lamin_tail_dom"/>
</dbReference>
<dbReference type="InterPro" id="IPR015943">
    <property type="entry name" value="WD40/YVTN_repeat-like_dom_sf"/>
</dbReference>
<dbReference type="NCBIfam" id="NF038117">
    <property type="entry name" value="choice_anch_I"/>
    <property type="match status" value="1"/>
</dbReference>
<feature type="domain" description="SLH" evidence="1">
    <location>
        <begin position="1094"/>
        <end position="1157"/>
    </location>
</feature>